<evidence type="ECO:0000313" key="3">
    <source>
        <dbReference type="Proteomes" id="UP000606786"/>
    </source>
</evidence>
<dbReference type="InterPro" id="IPR009465">
    <property type="entry name" value="Spondin_N"/>
</dbReference>
<keyword evidence="3" id="KW-1185">Reference proteome</keyword>
<dbReference type="Gene3D" id="2.60.40.2130">
    <property type="entry name" value="F-spondin domain"/>
    <property type="match status" value="1"/>
</dbReference>
<dbReference type="Proteomes" id="UP000606786">
    <property type="component" value="Unassembled WGS sequence"/>
</dbReference>
<evidence type="ECO:0000259" key="1">
    <source>
        <dbReference type="PROSITE" id="PS51020"/>
    </source>
</evidence>
<dbReference type="Pfam" id="PF06468">
    <property type="entry name" value="Spond_N"/>
    <property type="match status" value="1"/>
</dbReference>
<evidence type="ECO:0000313" key="2">
    <source>
        <dbReference type="EMBL" id="CAD6996582.1"/>
    </source>
</evidence>
<dbReference type="EMBL" id="CAJHJT010000008">
    <property type="protein sequence ID" value="CAD6996582.1"/>
    <property type="molecule type" value="Genomic_DNA"/>
</dbReference>
<dbReference type="GO" id="GO:0007155">
    <property type="term" value="P:cell adhesion"/>
    <property type="evidence" value="ECO:0007669"/>
    <property type="project" value="TreeGrafter"/>
</dbReference>
<name>A0A811UBE1_CERCA</name>
<dbReference type="GO" id="GO:0031012">
    <property type="term" value="C:extracellular matrix"/>
    <property type="evidence" value="ECO:0007669"/>
    <property type="project" value="TreeGrafter"/>
</dbReference>
<dbReference type="PANTHER" id="PTHR11311">
    <property type="entry name" value="SPONDIN"/>
    <property type="match status" value="1"/>
</dbReference>
<dbReference type="InterPro" id="IPR038678">
    <property type="entry name" value="Spondin_N_sf"/>
</dbReference>
<gene>
    <name evidence="2" type="ORF">CCAP1982_LOCUS5251</name>
</gene>
<protein>
    <submittedName>
        <fullName evidence="2">(Mediterranean fruit fly) hypothetical protein</fullName>
    </submittedName>
</protein>
<dbReference type="NCBIfam" id="NF038123">
    <property type="entry name" value="NF038123_dom"/>
    <property type="match status" value="1"/>
</dbReference>
<sequence>MIHILRSRTHDSSYALYHIGQQATPGVKQFAETGKSDVLDSVVGEQQQQTNAPKTTTKYDKRKFIWQLCANSNSMRNGIGGGLERSVFDEFNIPAVLVGDGRQEAKFFVDSNHSLVSLMTRIVPSPDWFIGVDSFQLCVGGSWIDTVTVEMDPLDAGTDNGFTFTAPNGQHRRKVSSIASLHATQHIRRAVSSIRRANDYRR</sequence>
<accession>A0A811UBE1</accession>
<organism evidence="2 3">
    <name type="scientific">Ceratitis capitata</name>
    <name type="common">Mediterranean fruit fly</name>
    <name type="synonym">Tephritis capitata</name>
    <dbReference type="NCBI Taxonomy" id="7213"/>
    <lineage>
        <taxon>Eukaryota</taxon>
        <taxon>Metazoa</taxon>
        <taxon>Ecdysozoa</taxon>
        <taxon>Arthropoda</taxon>
        <taxon>Hexapoda</taxon>
        <taxon>Insecta</taxon>
        <taxon>Pterygota</taxon>
        <taxon>Neoptera</taxon>
        <taxon>Endopterygota</taxon>
        <taxon>Diptera</taxon>
        <taxon>Brachycera</taxon>
        <taxon>Muscomorpha</taxon>
        <taxon>Tephritoidea</taxon>
        <taxon>Tephritidae</taxon>
        <taxon>Ceratitis</taxon>
        <taxon>Ceratitis</taxon>
    </lineage>
</organism>
<proteinExistence type="predicted"/>
<comment type="caution">
    <text evidence="2">The sequence shown here is derived from an EMBL/GenBank/DDBJ whole genome shotgun (WGS) entry which is preliminary data.</text>
</comment>
<dbReference type="PROSITE" id="PS51020">
    <property type="entry name" value="SPONDIN"/>
    <property type="match status" value="1"/>
</dbReference>
<reference evidence="2" key="1">
    <citation type="submission" date="2020-11" db="EMBL/GenBank/DDBJ databases">
        <authorList>
            <person name="Whitehead M."/>
        </authorList>
    </citation>
    <scope>NUCLEOTIDE SEQUENCE</scope>
    <source>
        <strain evidence="2">EGII</strain>
    </source>
</reference>
<feature type="domain" description="Spondin" evidence="1">
    <location>
        <begin position="1"/>
        <end position="190"/>
    </location>
</feature>
<dbReference type="InterPro" id="IPR051418">
    <property type="entry name" value="Spondin/Thrombospondin_T1"/>
</dbReference>
<dbReference type="AlphaFoldDB" id="A0A811UBE1"/>
<dbReference type="PANTHER" id="PTHR11311:SF15">
    <property type="entry name" value="SPONDIN-2"/>
    <property type="match status" value="1"/>
</dbReference>
<dbReference type="OrthoDB" id="6090599at2759"/>